<reference evidence="3" key="1">
    <citation type="submission" date="2009-09" db="EMBL/GenBank/DDBJ databases">
        <title>The complete chromosome of Sebaldella termitidis ATCC 33386.</title>
        <authorList>
            <consortium name="US DOE Joint Genome Institute (JGI-PGF)"/>
            <person name="Lucas S."/>
            <person name="Copeland A."/>
            <person name="Lapidus A."/>
            <person name="Glavina del Rio T."/>
            <person name="Dalin E."/>
            <person name="Tice H."/>
            <person name="Bruce D."/>
            <person name="Goodwin L."/>
            <person name="Pitluck S."/>
            <person name="Kyrpides N."/>
            <person name="Mavromatis K."/>
            <person name="Ivanova N."/>
            <person name="Mikhailova N."/>
            <person name="Sims D."/>
            <person name="Meincke L."/>
            <person name="Brettin T."/>
            <person name="Detter J.C."/>
            <person name="Han C."/>
            <person name="Larimer F."/>
            <person name="Land M."/>
            <person name="Hauser L."/>
            <person name="Markowitz V."/>
            <person name="Cheng J.F."/>
            <person name="Hugenholtz P."/>
            <person name="Woyke T."/>
            <person name="Wu D."/>
            <person name="Eisen J.A."/>
        </authorList>
    </citation>
    <scope>NUCLEOTIDE SEQUENCE [LARGE SCALE GENOMIC DNA]</scope>
    <source>
        <strain evidence="3">ATCC 33386 / NCTC 11300</strain>
    </source>
</reference>
<reference evidence="2 3" key="2">
    <citation type="journal article" date="2010" name="Stand. Genomic Sci.">
        <title>Complete genome sequence of Sebaldella termitidis type strain (NCTC 11300).</title>
        <authorList>
            <person name="Harmon-Smith M."/>
            <person name="Celia L."/>
            <person name="Chertkov O."/>
            <person name="Lapidus A."/>
            <person name="Copeland A."/>
            <person name="Glavina Del Rio T."/>
            <person name="Nolan M."/>
            <person name="Lucas S."/>
            <person name="Tice H."/>
            <person name="Cheng J.F."/>
            <person name="Han C."/>
            <person name="Detter J.C."/>
            <person name="Bruce D."/>
            <person name="Goodwin L."/>
            <person name="Pitluck S."/>
            <person name="Pati A."/>
            <person name="Liolios K."/>
            <person name="Ivanova N."/>
            <person name="Mavromatis K."/>
            <person name="Mikhailova N."/>
            <person name="Chen A."/>
            <person name="Palaniappan K."/>
            <person name="Land M."/>
            <person name="Hauser L."/>
            <person name="Chang Y.J."/>
            <person name="Jeffries C.D."/>
            <person name="Brettin T."/>
            <person name="Goker M."/>
            <person name="Beck B."/>
            <person name="Bristow J."/>
            <person name="Eisen J.A."/>
            <person name="Markowitz V."/>
            <person name="Hugenholtz P."/>
            <person name="Kyrpides N.C."/>
            <person name="Klenk H.P."/>
            <person name="Chen F."/>
        </authorList>
    </citation>
    <scope>NUCLEOTIDE SEQUENCE [LARGE SCALE GENOMIC DNA]</scope>
    <source>
        <strain evidence="3">ATCC 33386 / NCTC 11300</strain>
    </source>
</reference>
<dbReference type="KEGG" id="str:Sterm_0607"/>
<sequence>MKLRYKILAFFLLAVSLFSEEIVIQVETEKSIINIENESMVASGGIILKYGDMTIRADNMKKLENQNLIVAYGNVMFTQGPSQILAKEIVFDLDSKNARIIDSKSVTEEGIVFGGEETISEGSEKFTIKNSWFTTSPYNNPSYKLNAKKLVIFPNKKLEAHGLSLNVKGKDIVSIPYYVTSLKPETQRATLFPYIGGDSDRGLFVIQGFDYDRGKLLQGFVDFELSTKEILALRFSNDYELSPNNKGNLFVKRFVLPVSGNEDEWNVNWSHNFISIPKNPNAEDRKFYELGYGIWDLNYRNLTTNQMYTINGKSLDDNYMSFKEQYKYIGTYDFKIDQEIGKSGEFNLDYYWTQNMDALKALTAINDDIAENDSIDPRKTDVDLFKRMTYKQEDNGLGLYLHKERFIDLNPGYIGDTHSYKNADEYSINLKSPKIKLTYSKTDQDEYQPIFGLRQRAYGDPNTIDTYTDRILPTTAYDYNKTYDVTLGNYYPLKENDFFGYKRKDAFNNLTDNLFVGGEVYRSEIKKKTYEYDYTTDNPNYRNYIVQPGVDDYSRIYKLYDDGSKIRRVRDIIYEKYQGATIRLGNDKIDLPIANSYFSFGYEMDNRIYDSTPVPVFDEDRRKVEDTDSKTGYKVLTDSTGAAITQKPTVQVNKFNFGLFTTLYDNTRFSDNKYDLKITNNIPLFFQLTDAHNSMYGGNDIINTPANIFRFNDDFNVYLGNINLNYNFTKQMDKHWKDNWTKQDYTRNYIKAGIGDRRYLSFDFSKSNYYPYEDFKYEETTNRDITYGFKTVKDNNVQYKYREYLYKNYSNDTWAGWDPNSVKELNRERVFGVNYNEWGFEYSNIKDNIHDVFGNQMDLKLESNRHRVGFVYDTARMKEKPFDSNHFFRVAFEFGKDKYRDPNNTPTIFTDDTYVDKRAGNRLIFVYRYENDKASVIQTRNTDLQSTGLTSDDLFNRYQSNELFVTREEEAIYDTVVSDTREKQDKYNLNNLDRILQAQRKNKRYFEFGIELENDSQYFHDNTSVGNYFDSITDIVFKAEVGYLEKFYFRYKYNMERPDVDQRDNPARLSSYNFRQHEFETKYMFSKDPDNPWWIGYKLNYTQDGAPKWDEPEEYESSSAATRVNKPTLNLITLSHRFENLEWEIGVGRQWDKPKDKGLGYYNVVVLKFGVTNFPDKNLQYEYSGGTSSFGAGL</sequence>
<evidence type="ECO:0000313" key="3">
    <source>
        <dbReference type="Proteomes" id="UP000000845"/>
    </source>
</evidence>
<feature type="chain" id="PRO_5003020961" evidence="1">
    <location>
        <begin position="22"/>
        <end position="1194"/>
    </location>
</feature>
<dbReference type="PANTHER" id="PTHR30189">
    <property type="entry name" value="LPS-ASSEMBLY PROTEIN"/>
    <property type="match status" value="1"/>
</dbReference>
<name>D1AP06_SEBTE</name>
<feature type="signal peptide" evidence="1">
    <location>
        <begin position="1"/>
        <end position="21"/>
    </location>
</feature>
<dbReference type="HOGENOM" id="CLU_267948_0_0_0"/>
<dbReference type="Gene3D" id="2.60.450.10">
    <property type="entry name" value="Lipopolysaccharide (LPS) transport protein A like domain"/>
    <property type="match status" value="1"/>
</dbReference>
<dbReference type="GO" id="GO:1990351">
    <property type="term" value="C:transporter complex"/>
    <property type="evidence" value="ECO:0007669"/>
    <property type="project" value="TreeGrafter"/>
</dbReference>
<dbReference type="RefSeq" id="WP_012860076.1">
    <property type="nucleotide sequence ID" value="NC_013517.1"/>
</dbReference>
<dbReference type="STRING" id="526218.Sterm_0607"/>
<dbReference type="InterPro" id="IPR050218">
    <property type="entry name" value="LptD"/>
</dbReference>
<dbReference type="GO" id="GO:0009279">
    <property type="term" value="C:cell outer membrane"/>
    <property type="evidence" value="ECO:0007669"/>
    <property type="project" value="TreeGrafter"/>
</dbReference>
<accession>D1AP06</accession>
<dbReference type="eggNOG" id="COG1452">
    <property type="taxonomic scope" value="Bacteria"/>
</dbReference>
<gene>
    <name evidence="2" type="ordered locus">Sterm_0607</name>
</gene>
<keyword evidence="1" id="KW-0732">Signal</keyword>
<dbReference type="AlphaFoldDB" id="D1AP06"/>
<proteinExistence type="predicted"/>
<keyword evidence="3" id="KW-1185">Reference proteome</keyword>
<protein>
    <submittedName>
        <fullName evidence="2">OstA family protein</fullName>
    </submittedName>
</protein>
<dbReference type="Proteomes" id="UP000000845">
    <property type="component" value="Chromosome"/>
</dbReference>
<evidence type="ECO:0000256" key="1">
    <source>
        <dbReference type="SAM" id="SignalP"/>
    </source>
</evidence>
<dbReference type="EMBL" id="CP001739">
    <property type="protein sequence ID" value="ACZ07480.1"/>
    <property type="molecule type" value="Genomic_DNA"/>
</dbReference>
<evidence type="ECO:0000313" key="2">
    <source>
        <dbReference type="EMBL" id="ACZ07480.1"/>
    </source>
</evidence>
<dbReference type="PANTHER" id="PTHR30189:SF1">
    <property type="entry name" value="LPS-ASSEMBLY PROTEIN LPTD"/>
    <property type="match status" value="1"/>
</dbReference>
<organism evidence="2 3">
    <name type="scientific">Sebaldella termitidis (strain ATCC 33386 / NCTC 11300)</name>
    <dbReference type="NCBI Taxonomy" id="526218"/>
    <lineage>
        <taxon>Bacteria</taxon>
        <taxon>Fusobacteriati</taxon>
        <taxon>Fusobacteriota</taxon>
        <taxon>Fusobacteriia</taxon>
        <taxon>Fusobacteriales</taxon>
        <taxon>Leptotrichiaceae</taxon>
        <taxon>Sebaldella</taxon>
    </lineage>
</organism>